<dbReference type="InterPro" id="IPR001626">
    <property type="entry name" value="ABC_TroCD"/>
</dbReference>
<dbReference type="KEGG" id="naci:NUH88_16045"/>
<dbReference type="PANTHER" id="PTHR30477">
    <property type="entry name" value="ABC-TRANSPORTER METAL-BINDING PROTEIN"/>
    <property type="match status" value="1"/>
</dbReference>
<protein>
    <submittedName>
        <fullName evidence="8">Metal ABC transporter permease</fullName>
    </submittedName>
</protein>
<keyword evidence="3 6" id="KW-0812">Transmembrane</keyword>
<evidence type="ECO:0000256" key="7">
    <source>
        <dbReference type="SAM" id="Phobius"/>
    </source>
</evidence>
<evidence type="ECO:0000313" key="8">
    <source>
        <dbReference type="EMBL" id="UUX48903.1"/>
    </source>
</evidence>
<dbReference type="SUPFAM" id="SSF81345">
    <property type="entry name" value="ABC transporter involved in vitamin B12 uptake, BtuC"/>
    <property type="match status" value="1"/>
</dbReference>
<dbReference type="GO" id="GO:0043190">
    <property type="term" value="C:ATP-binding cassette (ABC) transporter complex"/>
    <property type="evidence" value="ECO:0007669"/>
    <property type="project" value="InterPro"/>
</dbReference>
<evidence type="ECO:0000256" key="5">
    <source>
        <dbReference type="ARBA" id="ARBA00023136"/>
    </source>
</evidence>
<evidence type="ECO:0000256" key="4">
    <source>
        <dbReference type="ARBA" id="ARBA00022989"/>
    </source>
</evidence>
<feature type="transmembrane region" description="Helical" evidence="7">
    <location>
        <begin position="224"/>
        <end position="250"/>
    </location>
</feature>
<feature type="transmembrane region" description="Helical" evidence="7">
    <location>
        <begin position="171"/>
        <end position="192"/>
    </location>
</feature>
<reference evidence="8" key="1">
    <citation type="submission" date="2022-08" db="EMBL/GenBank/DDBJ databases">
        <title>Nisaea acidiphila sp. nov., isolated from a marine algal debris and emended description of the genus Nisaea Urios et al. 2008.</title>
        <authorList>
            <person name="Kwon K."/>
        </authorList>
    </citation>
    <scope>NUCLEOTIDE SEQUENCE</scope>
    <source>
        <strain evidence="8">MEBiC11861</strain>
    </source>
</reference>
<keyword evidence="6" id="KW-0813">Transport</keyword>
<dbReference type="GO" id="GO:0055085">
    <property type="term" value="P:transmembrane transport"/>
    <property type="evidence" value="ECO:0007669"/>
    <property type="project" value="InterPro"/>
</dbReference>
<evidence type="ECO:0000313" key="9">
    <source>
        <dbReference type="Proteomes" id="UP001060336"/>
    </source>
</evidence>
<keyword evidence="5 7" id="KW-0472">Membrane</keyword>
<feature type="transmembrane region" description="Helical" evidence="7">
    <location>
        <begin position="198"/>
        <end position="217"/>
    </location>
</feature>
<dbReference type="Pfam" id="PF00950">
    <property type="entry name" value="ABC-3"/>
    <property type="match status" value="1"/>
</dbReference>
<evidence type="ECO:0000256" key="2">
    <source>
        <dbReference type="ARBA" id="ARBA00008034"/>
    </source>
</evidence>
<dbReference type="GO" id="GO:0010043">
    <property type="term" value="P:response to zinc ion"/>
    <property type="evidence" value="ECO:0007669"/>
    <property type="project" value="TreeGrafter"/>
</dbReference>
<evidence type="ECO:0000256" key="1">
    <source>
        <dbReference type="ARBA" id="ARBA00004141"/>
    </source>
</evidence>
<dbReference type="Proteomes" id="UP001060336">
    <property type="component" value="Chromosome"/>
</dbReference>
<dbReference type="PANTHER" id="PTHR30477:SF13">
    <property type="entry name" value="IRON TRANSPORT SYSTEM MEMBRANE PROTEIN HI_0360-RELATED"/>
    <property type="match status" value="1"/>
</dbReference>
<accession>A0A9J7ANW7</accession>
<organism evidence="8 9">
    <name type="scientific">Nisaea acidiphila</name>
    <dbReference type="NCBI Taxonomy" id="1862145"/>
    <lineage>
        <taxon>Bacteria</taxon>
        <taxon>Pseudomonadati</taxon>
        <taxon>Pseudomonadota</taxon>
        <taxon>Alphaproteobacteria</taxon>
        <taxon>Rhodospirillales</taxon>
        <taxon>Thalassobaculaceae</taxon>
        <taxon>Nisaea</taxon>
    </lineage>
</organism>
<feature type="transmembrane region" description="Helical" evidence="7">
    <location>
        <begin position="140"/>
        <end position="159"/>
    </location>
</feature>
<name>A0A9J7ANW7_9PROT</name>
<keyword evidence="9" id="KW-1185">Reference proteome</keyword>
<dbReference type="EMBL" id="CP102480">
    <property type="protein sequence ID" value="UUX48903.1"/>
    <property type="molecule type" value="Genomic_DNA"/>
</dbReference>
<feature type="transmembrane region" description="Helical" evidence="7">
    <location>
        <begin position="20"/>
        <end position="39"/>
    </location>
</feature>
<dbReference type="AlphaFoldDB" id="A0A9J7ANW7"/>
<feature type="transmembrane region" description="Helical" evidence="7">
    <location>
        <begin position="59"/>
        <end position="89"/>
    </location>
</feature>
<evidence type="ECO:0000256" key="3">
    <source>
        <dbReference type="ARBA" id="ARBA00022692"/>
    </source>
</evidence>
<comment type="similarity">
    <text evidence="2 6">Belongs to the ABC-3 integral membrane protein family.</text>
</comment>
<comment type="subcellular location">
    <subcellularLocation>
        <location evidence="6">Cell membrane</location>
        <topology evidence="6">Multi-pass membrane protein</topology>
    </subcellularLocation>
    <subcellularLocation>
        <location evidence="1">Membrane</location>
        <topology evidence="1">Multi-pass membrane protein</topology>
    </subcellularLocation>
</comment>
<keyword evidence="4 7" id="KW-1133">Transmembrane helix</keyword>
<feature type="transmembrane region" description="Helical" evidence="7">
    <location>
        <begin position="101"/>
        <end position="120"/>
    </location>
</feature>
<proteinExistence type="inferred from homology"/>
<gene>
    <name evidence="8" type="ORF">NUH88_16045</name>
</gene>
<evidence type="ECO:0000256" key="6">
    <source>
        <dbReference type="RuleBase" id="RU003943"/>
    </source>
</evidence>
<dbReference type="InterPro" id="IPR037294">
    <property type="entry name" value="ABC_BtuC-like"/>
</dbReference>
<feature type="transmembrane region" description="Helical" evidence="7">
    <location>
        <begin position="256"/>
        <end position="277"/>
    </location>
</feature>
<dbReference type="RefSeq" id="WP_257767404.1">
    <property type="nucleotide sequence ID" value="NZ_CP102480.1"/>
</dbReference>
<sequence>MIYDTLLSPFIEFGFMRRALIGCLALALGATPVGVFLTLRRMSLTGDAMAHAILPGAAIGYLIAGLSLGAMTLGGIAAGLAVAILAGIVARTTIAREDASLAAFYLISLALGVLIVSTRGSNVDLLHVLFGTVLALDNDAIYLTAGIATFTLFALALFYRPLLMECVDPGFLRSVSPFSPVAHYGFLVLTVLNLVGGFHALGTLMSVGIMILPAAAARFWARDVVGLLAIGSTAAFLCGAIGLLLSYHFSLPSGPAIILTAGVFYVLSLCLGIHSTAMTKLRASRHLEA</sequence>